<dbReference type="NCBIfam" id="NF008528">
    <property type="entry name" value="PRK11463.1-2"/>
    <property type="match status" value="1"/>
</dbReference>
<keyword evidence="4" id="KW-1185">Reference proteome</keyword>
<dbReference type="GO" id="GO:0016020">
    <property type="term" value="C:membrane"/>
    <property type="evidence" value="ECO:0007669"/>
    <property type="project" value="InterPro"/>
</dbReference>
<dbReference type="PANTHER" id="PTHR35335:SF1">
    <property type="entry name" value="UPF0716 PROTEIN FXSA"/>
    <property type="match status" value="1"/>
</dbReference>
<evidence type="ECO:0000313" key="3">
    <source>
        <dbReference type="EMBL" id="RUO27472.1"/>
    </source>
</evidence>
<dbReference type="Pfam" id="PF04186">
    <property type="entry name" value="FxsA"/>
    <property type="match status" value="1"/>
</dbReference>
<reference evidence="3 4" key="1">
    <citation type="journal article" date="2011" name="Front. Microbiol.">
        <title>Genomic signatures of strain selection and enhancement in Bacillus atrophaeus var. globigii, a historical biowarfare simulant.</title>
        <authorList>
            <person name="Gibbons H.S."/>
            <person name="Broomall S.M."/>
            <person name="McNew L.A."/>
            <person name="Daligault H."/>
            <person name="Chapman C."/>
            <person name="Bruce D."/>
            <person name="Karavis M."/>
            <person name="Krepps M."/>
            <person name="McGregor P.A."/>
            <person name="Hong C."/>
            <person name="Park K.H."/>
            <person name="Akmal A."/>
            <person name="Feldman A."/>
            <person name="Lin J.S."/>
            <person name="Chang W.E."/>
            <person name="Higgs B.W."/>
            <person name="Demirev P."/>
            <person name="Lindquist J."/>
            <person name="Liem A."/>
            <person name="Fochler E."/>
            <person name="Read T.D."/>
            <person name="Tapia R."/>
            <person name="Johnson S."/>
            <person name="Bishop-Lilly K.A."/>
            <person name="Detter C."/>
            <person name="Han C."/>
            <person name="Sozhamannan S."/>
            <person name="Rosenzweig C.N."/>
            <person name="Skowronski E.W."/>
        </authorList>
    </citation>
    <scope>NUCLEOTIDE SEQUENCE [LARGE SCALE GENOMIC DNA]</scope>
    <source>
        <strain evidence="3 4">GYP-17</strain>
    </source>
</reference>
<proteinExistence type="predicted"/>
<gene>
    <name evidence="3" type="ORF">CWE11_11540</name>
</gene>
<feature type="compositionally biased region" description="Basic and acidic residues" evidence="1">
    <location>
        <begin position="161"/>
        <end position="178"/>
    </location>
</feature>
<feature type="transmembrane region" description="Helical" evidence="2">
    <location>
        <begin position="33"/>
        <end position="56"/>
    </location>
</feature>
<evidence type="ECO:0000256" key="2">
    <source>
        <dbReference type="SAM" id="Phobius"/>
    </source>
</evidence>
<evidence type="ECO:0000313" key="4">
    <source>
        <dbReference type="Proteomes" id="UP000288405"/>
    </source>
</evidence>
<dbReference type="AlphaFoldDB" id="A0A432WAY8"/>
<keyword evidence="2" id="KW-1133">Transmembrane helix</keyword>
<feature type="region of interest" description="Disordered" evidence="1">
    <location>
        <begin position="124"/>
        <end position="178"/>
    </location>
</feature>
<keyword evidence="2" id="KW-0812">Transmembrane</keyword>
<comment type="caution">
    <text evidence="3">The sequence shown here is derived from an EMBL/GenBank/DDBJ whole genome shotgun (WGS) entry which is preliminary data.</text>
</comment>
<evidence type="ECO:0000256" key="1">
    <source>
        <dbReference type="SAM" id="MobiDB-lite"/>
    </source>
</evidence>
<dbReference type="PANTHER" id="PTHR35335">
    <property type="entry name" value="UPF0716 PROTEIN FXSA"/>
    <property type="match status" value="1"/>
</dbReference>
<dbReference type="Proteomes" id="UP000288405">
    <property type="component" value="Unassembled WGS sequence"/>
</dbReference>
<dbReference type="OrthoDB" id="9792788at2"/>
<dbReference type="RefSeq" id="WP_126777777.1">
    <property type="nucleotide sequence ID" value="NZ_PIPM01000021.1"/>
</dbReference>
<feature type="transmembrane region" description="Helical" evidence="2">
    <location>
        <begin position="77"/>
        <end position="100"/>
    </location>
</feature>
<sequence>MFPVLLLLFIVVPLLEIMVLIQVGSVIGGLNTVLLLIVTAVIGASLVKSQGIRAWATAQQRMAMGEMPGQQLAEGMIIFMAGLMFVTPGFLTDILALVLVTPGFRQAFARKLMQRMQVQTMHGGFHMHGSFGQRPGQDPFAGRRQPGKTQDDDGDIIEGEYTERDDSRKRLDKDEPNS</sequence>
<organism evidence="3 4">
    <name type="scientific">Aliidiomarina sanyensis</name>
    <dbReference type="NCBI Taxonomy" id="1249555"/>
    <lineage>
        <taxon>Bacteria</taxon>
        <taxon>Pseudomonadati</taxon>
        <taxon>Pseudomonadota</taxon>
        <taxon>Gammaproteobacteria</taxon>
        <taxon>Alteromonadales</taxon>
        <taxon>Idiomarinaceae</taxon>
        <taxon>Aliidiomarina</taxon>
    </lineage>
</organism>
<dbReference type="EMBL" id="PIPM01000021">
    <property type="protein sequence ID" value="RUO27472.1"/>
    <property type="molecule type" value="Genomic_DNA"/>
</dbReference>
<name>A0A432WAY8_9GAMM</name>
<protein>
    <submittedName>
        <fullName evidence="3">Membrane protein FxsA</fullName>
    </submittedName>
</protein>
<dbReference type="InterPro" id="IPR007313">
    <property type="entry name" value="FxsA"/>
</dbReference>
<accession>A0A432WAY8</accession>
<keyword evidence="2" id="KW-0472">Membrane</keyword>